<dbReference type="RefSeq" id="WP_105932720.1">
    <property type="nucleotide sequence ID" value="NZ_PVNO01000031.1"/>
</dbReference>
<evidence type="ECO:0000313" key="1">
    <source>
        <dbReference type="EMBL" id="PRO67708.1"/>
    </source>
</evidence>
<dbReference type="Proteomes" id="UP000239539">
    <property type="component" value="Unassembled WGS sequence"/>
</dbReference>
<evidence type="ECO:0000313" key="2">
    <source>
        <dbReference type="Proteomes" id="UP000239539"/>
    </source>
</evidence>
<comment type="caution">
    <text evidence="1">The sequence shown here is derived from an EMBL/GenBank/DDBJ whole genome shotgun (WGS) entry which is preliminary data.</text>
</comment>
<keyword evidence="2" id="KW-1185">Reference proteome</keyword>
<dbReference type="EMBL" id="PVNO01000031">
    <property type="protein sequence ID" value="PRO67708.1"/>
    <property type="molecule type" value="Genomic_DNA"/>
</dbReference>
<name>A0ABX5CJY4_9ALTE</name>
<reference evidence="2" key="1">
    <citation type="journal article" date="2020" name="Int. J. Syst. Evol. Microbiol.">
        <title>Alteromonas alba sp. nov., a marine bacterium isolated from the seawater of the West Pacific Ocean.</title>
        <authorList>
            <person name="Sun C."/>
            <person name="Wu Y.-H."/>
            <person name="Xamxidin M."/>
            <person name="Cheng H."/>
            <person name="Xu X.-W."/>
        </authorList>
    </citation>
    <scope>NUCLEOTIDE SEQUENCE [LARGE SCALE GENOMIC DNA]</scope>
    <source>
        <strain evidence="2">9a2</strain>
    </source>
</reference>
<sequence length="146" mass="16890">MSSRYAQFKEQLPISRLSDETLLAFRVLFDDPLDIVDLAQDIADLALYPERLNESYRKEWETYVIKALALEIKKQDNLKPGEFIELMMTKVEDIQNNNDTYSNLLRQVHHAKSILLSDNTIVFPTPLRQQLTAFLLPITAISPPKK</sequence>
<gene>
    <name evidence="1" type="ORF">C6Y39_17665</name>
</gene>
<organism evidence="1 2">
    <name type="scientific">Alteromonas gracilis</name>
    <dbReference type="NCBI Taxonomy" id="1479524"/>
    <lineage>
        <taxon>Bacteria</taxon>
        <taxon>Pseudomonadati</taxon>
        <taxon>Pseudomonadota</taxon>
        <taxon>Gammaproteobacteria</taxon>
        <taxon>Alteromonadales</taxon>
        <taxon>Alteromonadaceae</taxon>
        <taxon>Alteromonas/Salinimonas group</taxon>
        <taxon>Alteromonas</taxon>
    </lineage>
</organism>
<protein>
    <submittedName>
        <fullName evidence="1">Uncharacterized protein</fullName>
    </submittedName>
</protein>
<accession>A0ABX5CJY4</accession>
<proteinExistence type="predicted"/>